<evidence type="ECO:0000313" key="4">
    <source>
        <dbReference type="Proteomes" id="UP001589718"/>
    </source>
</evidence>
<accession>A0ABV5PEK9</accession>
<feature type="region of interest" description="Disordered" evidence="1">
    <location>
        <begin position="28"/>
        <end position="54"/>
    </location>
</feature>
<feature type="chain" id="PRO_5045769086" description="Lipoprotein" evidence="2">
    <location>
        <begin position="25"/>
        <end position="289"/>
    </location>
</feature>
<keyword evidence="4" id="KW-1185">Reference proteome</keyword>
<proteinExistence type="predicted"/>
<dbReference type="EMBL" id="JBHMCR010000008">
    <property type="protein sequence ID" value="MFB9521488.1"/>
    <property type="molecule type" value="Genomic_DNA"/>
</dbReference>
<dbReference type="RefSeq" id="WP_345227377.1">
    <property type="nucleotide sequence ID" value="NZ_BAAAXE010000014.1"/>
</dbReference>
<dbReference type="InterPro" id="IPR029046">
    <property type="entry name" value="LolA/LolB/LppX"/>
</dbReference>
<evidence type="ECO:0000256" key="2">
    <source>
        <dbReference type="SAM" id="SignalP"/>
    </source>
</evidence>
<dbReference type="SUPFAM" id="SSF89392">
    <property type="entry name" value="Prokaryotic lipoproteins and lipoprotein localization factors"/>
    <property type="match status" value="1"/>
</dbReference>
<feature type="signal peptide" evidence="2">
    <location>
        <begin position="1"/>
        <end position="24"/>
    </location>
</feature>
<organism evidence="3 4">
    <name type="scientific">Streptomyces cremeus</name>
    <dbReference type="NCBI Taxonomy" id="66881"/>
    <lineage>
        <taxon>Bacteria</taxon>
        <taxon>Bacillati</taxon>
        <taxon>Actinomycetota</taxon>
        <taxon>Actinomycetes</taxon>
        <taxon>Kitasatosporales</taxon>
        <taxon>Streptomycetaceae</taxon>
        <taxon>Streptomyces</taxon>
    </lineage>
</organism>
<evidence type="ECO:0008006" key="5">
    <source>
        <dbReference type="Google" id="ProtNLM"/>
    </source>
</evidence>
<protein>
    <recommendedName>
        <fullName evidence="5">Lipoprotein</fullName>
    </recommendedName>
</protein>
<evidence type="ECO:0000313" key="3">
    <source>
        <dbReference type="EMBL" id="MFB9521488.1"/>
    </source>
</evidence>
<dbReference type="Proteomes" id="UP001589718">
    <property type="component" value="Unassembled WGS sequence"/>
</dbReference>
<evidence type="ECO:0000256" key="1">
    <source>
        <dbReference type="SAM" id="MobiDB-lite"/>
    </source>
</evidence>
<dbReference type="Gene3D" id="2.50.20.20">
    <property type="match status" value="1"/>
</dbReference>
<dbReference type="PROSITE" id="PS51257">
    <property type="entry name" value="PROKAR_LIPOPROTEIN"/>
    <property type="match status" value="1"/>
</dbReference>
<feature type="region of interest" description="Disordered" evidence="1">
    <location>
        <begin position="267"/>
        <end position="289"/>
    </location>
</feature>
<reference evidence="3 4" key="1">
    <citation type="submission" date="2024-09" db="EMBL/GenBank/DDBJ databases">
        <authorList>
            <person name="Sun Q."/>
            <person name="Mori K."/>
        </authorList>
    </citation>
    <scope>NUCLEOTIDE SEQUENCE [LARGE SCALE GENOMIC DNA]</scope>
    <source>
        <strain evidence="3 4">JCM 4362</strain>
    </source>
</reference>
<comment type="caution">
    <text evidence="3">The sequence shown here is derived from an EMBL/GenBank/DDBJ whole genome shotgun (WGS) entry which is preliminary data.</text>
</comment>
<sequence length="289" mass="29707">MRRSARLISISGISALAVLGTACSAGTDSTAPASGGRAGQTSSAGTPSPAPTADPAAAVRAAVEAAGKTTARIDEAIRLVGSGQDFTITVKGAFDMKADKGTLKTALAQTGAQAGKAVPLDEIFNGDTVYVRMPNERTGDTAWRSTSRGEAEAHYLMRSPLNDPEHVLRRAAMAHHVTEVGPEKVNGVATTHYRGGLNADAVLLGMARERRALMEGPLKEAGDGLPAFADVWVTEDGRIARIGLSCDLGAAKVETTMNLTAHGRTVKLPPLPRRAQPAAPGSIGGPLGG</sequence>
<name>A0ABV5PEK9_STRCM</name>
<keyword evidence="2" id="KW-0732">Signal</keyword>
<feature type="compositionally biased region" description="Low complexity" evidence="1">
    <location>
        <begin position="41"/>
        <end position="54"/>
    </location>
</feature>
<gene>
    <name evidence="3" type="ORF">ACFFTU_16210</name>
</gene>